<dbReference type="PANTHER" id="PTHR30055:SF151">
    <property type="entry name" value="TRANSCRIPTIONAL REGULATORY PROTEIN"/>
    <property type="match status" value="1"/>
</dbReference>
<accession>A0A852UZH9</accession>
<dbReference type="InterPro" id="IPR036271">
    <property type="entry name" value="Tet_transcr_reg_TetR-rel_C_sf"/>
</dbReference>
<keyword evidence="4" id="KW-0804">Transcription</keyword>
<keyword evidence="3 5" id="KW-0238">DNA-binding</keyword>
<dbReference type="SUPFAM" id="SSF48498">
    <property type="entry name" value="Tetracyclin repressor-like, C-terminal domain"/>
    <property type="match status" value="1"/>
</dbReference>
<evidence type="ECO:0000256" key="3">
    <source>
        <dbReference type="ARBA" id="ARBA00023125"/>
    </source>
</evidence>
<dbReference type="Pfam" id="PF00440">
    <property type="entry name" value="TetR_N"/>
    <property type="match status" value="1"/>
</dbReference>
<evidence type="ECO:0000313" key="7">
    <source>
        <dbReference type="EMBL" id="NYF40434.1"/>
    </source>
</evidence>
<dbReference type="SUPFAM" id="SSF46689">
    <property type="entry name" value="Homeodomain-like"/>
    <property type="match status" value="1"/>
</dbReference>
<dbReference type="GO" id="GO:0000976">
    <property type="term" value="F:transcription cis-regulatory region binding"/>
    <property type="evidence" value="ECO:0007669"/>
    <property type="project" value="TreeGrafter"/>
</dbReference>
<dbReference type="GO" id="GO:0045892">
    <property type="term" value="P:negative regulation of DNA-templated transcription"/>
    <property type="evidence" value="ECO:0007669"/>
    <property type="project" value="InterPro"/>
</dbReference>
<feature type="domain" description="HTH tetR-type" evidence="6">
    <location>
        <begin position="6"/>
        <end position="66"/>
    </location>
</feature>
<dbReference type="InterPro" id="IPR003012">
    <property type="entry name" value="Tet_transcr_reg_TetR"/>
</dbReference>
<organism evidence="7 8">
    <name type="scientific">Streptosporangium sandarakinum</name>
    <dbReference type="NCBI Taxonomy" id="1260955"/>
    <lineage>
        <taxon>Bacteria</taxon>
        <taxon>Bacillati</taxon>
        <taxon>Actinomycetota</taxon>
        <taxon>Actinomycetes</taxon>
        <taxon>Streptosporangiales</taxon>
        <taxon>Streptosporangiaceae</taxon>
        <taxon>Streptosporangium</taxon>
    </lineage>
</organism>
<evidence type="ECO:0000259" key="6">
    <source>
        <dbReference type="PROSITE" id="PS50977"/>
    </source>
</evidence>
<proteinExistence type="predicted"/>
<keyword evidence="8" id="KW-1185">Reference proteome</keyword>
<dbReference type="InterPro" id="IPR009057">
    <property type="entry name" value="Homeodomain-like_sf"/>
</dbReference>
<dbReference type="GO" id="GO:0046677">
    <property type="term" value="P:response to antibiotic"/>
    <property type="evidence" value="ECO:0007669"/>
    <property type="project" value="InterPro"/>
</dbReference>
<evidence type="ECO:0000256" key="1">
    <source>
        <dbReference type="ARBA" id="ARBA00022491"/>
    </source>
</evidence>
<dbReference type="Proteomes" id="UP000576393">
    <property type="component" value="Unassembled WGS sequence"/>
</dbReference>
<gene>
    <name evidence="7" type="ORF">HDA43_002593</name>
</gene>
<dbReference type="EMBL" id="JACCCO010000001">
    <property type="protein sequence ID" value="NYF40434.1"/>
    <property type="molecule type" value="Genomic_DNA"/>
</dbReference>
<dbReference type="Pfam" id="PF02909">
    <property type="entry name" value="TetR_C_1"/>
    <property type="match status" value="1"/>
</dbReference>
<protein>
    <submittedName>
        <fullName evidence="7">AcrR family transcriptional regulator</fullName>
    </submittedName>
</protein>
<dbReference type="InterPro" id="IPR004111">
    <property type="entry name" value="Repressor_TetR_C"/>
</dbReference>
<evidence type="ECO:0000256" key="5">
    <source>
        <dbReference type="PROSITE-ProRule" id="PRU00335"/>
    </source>
</evidence>
<dbReference type="PRINTS" id="PR00400">
    <property type="entry name" value="TETREPRESSOR"/>
</dbReference>
<dbReference type="InterPro" id="IPR001647">
    <property type="entry name" value="HTH_TetR"/>
</dbReference>
<feature type="DNA-binding region" description="H-T-H motif" evidence="5">
    <location>
        <begin position="29"/>
        <end position="48"/>
    </location>
</feature>
<keyword evidence="2" id="KW-0805">Transcription regulation</keyword>
<dbReference type="AlphaFoldDB" id="A0A852UZH9"/>
<reference evidence="7 8" key="1">
    <citation type="submission" date="2020-07" db="EMBL/GenBank/DDBJ databases">
        <title>Sequencing the genomes of 1000 actinobacteria strains.</title>
        <authorList>
            <person name="Klenk H.-P."/>
        </authorList>
    </citation>
    <scope>NUCLEOTIDE SEQUENCE [LARGE SCALE GENOMIC DNA]</scope>
    <source>
        <strain evidence="7 8">DSM 45763</strain>
    </source>
</reference>
<dbReference type="GO" id="GO:0003700">
    <property type="term" value="F:DNA-binding transcription factor activity"/>
    <property type="evidence" value="ECO:0007669"/>
    <property type="project" value="TreeGrafter"/>
</dbReference>
<dbReference type="InterPro" id="IPR050109">
    <property type="entry name" value="HTH-type_TetR-like_transc_reg"/>
</dbReference>
<comment type="caution">
    <text evidence="7">The sequence shown here is derived from an EMBL/GenBank/DDBJ whole genome shotgun (WGS) entry which is preliminary data.</text>
</comment>
<sequence>MPRPRSLTPTTLATAALAVIDRDGLAGLTMRTVAKEVGMSTMGLYRYVTDRAELERLVVDLVLSQVDTAPPDPAAPWTDRVAAMVRRLRGAVGTHPSVIPLIVAHRHRSERLLGWSETLVGILKEAGLDGPRRVVALRCLLAYVIGALQLDHLGPLAGPGTSVIADLPEFPLMAETAREARGVGVGAEAEAEFDDGLAAILRGMECGHRP</sequence>
<dbReference type="RefSeq" id="WP_179820188.1">
    <property type="nucleotide sequence ID" value="NZ_JACCCO010000001.1"/>
</dbReference>
<dbReference type="PANTHER" id="PTHR30055">
    <property type="entry name" value="HTH-TYPE TRANSCRIPTIONAL REGULATOR RUTR"/>
    <property type="match status" value="1"/>
</dbReference>
<dbReference type="Gene3D" id="1.10.357.10">
    <property type="entry name" value="Tetracycline Repressor, domain 2"/>
    <property type="match status" value="1"/>
</dbReference>
<dbReference type="PROSITE" id="PS50977">
    <property type="entry name" value="HTH_TETR_2"/>
    <property type="match status" value="1"/>
</dbReference>
<evidence type="ECO:0000256" key="2">
    <source>
        <dbReference type="ARBA" id="ARBA00023015"/>
    </source>
</evidence>
<evidence type="ECO:0000313" key="8">
    <source>
        <dbReference type="Proteomes" id="UP000576393"/>
    </source>
</evidence>
<evidence type="ECO:0000256" key="4">
    <source>
        <dbReference type="ARBA" id="ARBA00023163"/>
    </source>
</evidence>
<name>A0A852UZH9_9ACTN</name>
<keyword evidence="1" id="KW-0678">Repressor</keyword>